<name>A0A2N4UPL9_9GAMM</name>
<accession>A0A2N4UPL9</accession>
<evidence type="ECO:0000313" key="2">
    <source>
        <dbReference type="Proteomes" id="UP000234420"/>
    </source>
</evidence>
<dbReference type="EMBL" id="NPIB01000021">
    <property type="protein sequence ID" value="PLC56970.1"/>
    <property type="molecule type" value="Genomic_DNA"/>
</dbReference>
<protein>
    <submittedName>
        <fullName evidence="1">Uncharacterized protein</fullName>
    </submittedName>
</protein>
<gene>
    <name evidence="1" type="ORF">CIK00_15250</name>
</gene>
<proteinExistence type="predicted"/>
<dbReference type="RefSeq" id="WP_065208025.1">
    <property type="nucleotide sequence ID" value="NZ_JABJXE010000011.1"/>
</dbReference>
<comment type="caution">
    <text evidence="1">The sequence shown here is derived from an EMBL/GenBank/DDBJ whole genome shotgun (WGS) entry which is preliminary data.</text>
</comment>
<evidence type="ECO:0000313" key="1">
    <source>
        <dbReference type="EMBL" id="PLC56970.1"/>
    </source>
</evidence>
<dbReference type="Proteomes" id="UP000234420">
    <property type="component" value="Unassembled WGS sequence"/>
</dbReference>
<sequence>MSKKSCYAQSSGQQSLLSTSVMNEYLVSLQDKRRKEKTNEFGINSDSADQILDSSNQRAFFIAIDRFSQIKPSRGAWFLSENTELFLQILSEAITDWELIDESLDLGMAQTTIEELFSIRARNLSLLTGKAISKTSNRTRMSDNTEVLITTELLNQIKANNSVFSTRKFVRLMIRISLMITGTGAIDEARIAPIIVFIYNEQFPFKIVSQKRYWLNDEPTYIDLSPKREQRKKQTKSCDKQKLGDNNFEEKTYLEDF</sequence>
<organism evidence="1 2">
    <name type="scientific">Photobacterium carnosum</name>
    <dbReference type="NCBI Taxonomy" id="2023717"/>
    <lineage>
        <taxon>Bacteria</taxon>
        <taxon>Pseudomonadati</taxon>
        <taxon>Pseudomonadota</taxon>
        <taxon>Gammaproteobacteria</taxon>
        <taxon>Vibrionales</taxon>
        <taxon>Vibrionaceae</taxon>
        <taxon>Photobacterium</taxon>
    </lineage>
</organism>
<keyword evidence="2" id="KW-1185">Reference proteome</keyword>
<reference evidence="1 2" key="1">
    <citation type="journal article" date="2018" name="Syst. Appl. Microbiol.">
        <title>Photobacterium carnosum sp. nov., isolated from spoiled modified atmosphere packaged poultry meat.</title>
        <authorList>
            <person name="Hilgarth M."/>
            <person name="Fuertes S."/>
            <person name="Ehrmann M."/>
            <person name="Vogel R.F."/>
        </authorList>
    </citation>
    <scope>NUCLEOTIDE SEQUENCE [LARGE SCALE GENOMIC DNA]</scope>
    <source>
        <strain evidence="1 2">TMW 2.2021</strain>
    </source>
</reference>
<dbReference type="AlphaFoldDB" id="A0A2N4UPL9"/>